<dbReference type="InterPro" id="IPR008978">
    <property type="entry name" value="HSP20-like_chaperone"/>
</dbReference>
<feature type="domain" description="SHSP" evidence="3">
    <location>
        <begin position="28"/>
        <end position="142"/>
    </location>
</feature>
<dbReference type="Proteomes" id="UP000482960">
    <property type="component" value="Unassembled WGS sequence"/>
</dbReference>
<organism evidence="4 5">
    <name type="scientific">Phytohabitans rumicis</name>
    <dbReference type="NCBI Taxonomy" id="1076125"/>
    <lineage>
        <taxon>Bacteria</taxon>
        <taxon>Bacillati</taxon>
        <taxon>Actinomycetota</taxon>
        <taxon>Actinomycetes</taxon>
        <taxon>Micromonosporales</taxon>
        <taxon>Micromonosporaceae</taxon>
    </lineage>
</organism>
<keyword evidence="4" id="KW-0346">Stress response</keyword>
<sequence length="142" mass="15793">MSTVSLWTRRDPFAEFDALVRSAFSPVAARRGFVPAAEVTRDGEDAVVRVELPGLDVEKDVTVEVDRGRLVVRGERRDERTDERDGRSLREVRYGSFRRSFALPQHVTADAVTGSYEAGVLTLRVAAAYTGTEPRRVAIAQK</sequence>
<comment type="similarity">
    <text evidence="1 2">Belongs to the small heat shock protein (HSP20) family.</text>
</comment>
<evidence type="ECO:0000256" key="1">
    <source>
        <dbReference type="PROSITE-ProRule" id="PRU00285"/>
    </source>
</evidence>
<dbReference type="SUPFAM" id="SSF49764">
    <property type="entry name" value="HSP20-like chaperones"/>
    <property type="match status" value="1"/>
</dbReference>
<protein>
    <submittedName>
        <fullName evidence="4">Heat shock protein Hsp20</fullName>
    </submittedName>
</protein>
<evidence type="ECO:0000313" key="4">
    <source>
        <dbReference type="EMBL" id="GFJ87988.1"/>
    </source>
</evidence>
<dbReference type="RefSeq" id="WP_173075169.1">
    <property type="nucleotide sequence ID" value="NZ_BAABJB010000006.1"/>
</dbReference>
<dbReference type="Gene3D" id="2.60.40.790">
    <property type="match status" value="1"/>
</dbReference>
<comment type="caution">
    <text evidence="4">The sequence shown here is derived from an EMBL/GenBank/DDBJ whole genome shotgun (WGS) entry which is preliminary data.</text>
</comment>
<evidence type="ECO:0000256" key="2">
    <source>
        <dbReference type="RuleBase" id="RU003616"/>
    </source>
</evidence>
<dbReference type="Pfam" id="PF00011">
    <property type="entry name" value="HSP20"/>
    <property type="match status" value="1"/>
</dbReference>
<dbReference type="InterPro" id="IPR031107">
    <property type="entry name" value="Small_HSP"/>
</dbReference>
<dbReference type="CDD" id="cd06464">
    <property type="entry name" value="ACD_sHsps-like"/>
    <property type="match status" value="1"/>
</dbReference>
<gene>
    <name evidence="4" type="ORF">Prum_016300</name>
</gene>
<dbReference type="PANTHER" id="PTHR11527">
    <property type="entry name" value="HEAT-SHOCK PROTEIN 20 FAMILY MEMBER"/>
    <property type="match status" value="1"/>
</dbReference>
<evidence type="ECO:0000259" key="3">
    <source>
        <dbReference type="PROSITE" id="PS01031"/>
    </source>
</evidence>
<reference evidence="4 5" key="1">
    <citation type="submission" date="2020-03" db="EMBL/GenBank/DDBJ databases">
        <title>Whole genome shotgun sequence of Phytohabitans rumicis NBRC 108638.</title>
        <authorList>
            <person name="Komaki H."/>
            <person name="Tamura T."/>
        </authorList>
    </citation>
    <scope>NUCLEOTIDE SEQUENCE [LARGE SCALE GENOMIC DNA]</scope>
    <source>
        <strain evidence="4 5">NBRC 108638</strain>
    </source>
</reference>
<dbReference type="PROSITE" id="PS01031">
    <property type="entry name" value="SHSP"/>
    <property type="match status" value="1"/>
</dbReference>
<name>A0A6V8KZ51_9ACTN</name>
<proteinExistence type="inferred from homology"/>
<dbReference type="InterPro" id="IPR002068">
    <property type="entry name" value="A-crystallin/Hsp20_dom"/>
</dbReference>
<accession>A0A6V8KZ51</accession>
<keyword evidence="5" id="KW-1185">Reference proteome</keyword>
<reference evidence="4 5" key="2">
    <citation type="submission" date="2020-03" db="EMBL/GenBank/DDBJ databases">
        <authorList>
            <person name="Ichikawa N."/>
            <person name="Kimura A."/>
            <person name="Kitahashi Y."/>
            <person name="Uohara A."/>
        </authorList>
    </citation>
    <scope>NUCLEOTIDE SEQUENCE [LARGE SCALE GENOMIC DNA]</scope>
    <source>
        <strain evidence="4 5">NBRC 108638</strain>
    </source>
</reference>
<evidence type="ECO:0000313" key="5">
    <source>
        <dbReference type="Proteomes" id="UP000482960"/>
    </source>
</evidence>
<dbReference type="EMBL" id="BLPG01000001">
    <property type="protein sequence ID" value="GFJ87988.1"/>
    <property type="molecule type" value="Genomic_DNA"/>
</dbReference>
<dbReference type="AlphaFoldDB" id="A0A6V8KZ51"/>